<dbReference type="Pfam" id="PF00025">
    <property type="entry name" value="Arf"/>
    <property type="match status" value="1"/>
</dbReference>
<feature type="binding site" evidence="4">
    <location>
        <begin position="126"/>
        <end position="129"/>
    </location>
    <ligand>
        <name>GTP</name>
        <dbReference type="ChEBI" id="CHEBI:37565"/>
    </ligand>
</feature>
<keyword evidence="5" id="KW-0460">Magnesium</keyword>
<dbReference type="GO" id="GO:0003924">
    <property type="term" value="F:GTPase activity"/>
    <property type="evidence" value="ECO:0007669"/>
    <property type="project" value="InterPro"/>
</dbReference>
<dbReference type="InterPro" id="IPR006689">
    <property type="entry name" value="Small_GTPase_ARF/SAR"/>
</dbReference>
<feature type="binding site" evidence="5">
    <location>
        <position position="48"/>
    </location>
    <ligand>
        <name>Mg(2+)</name>
        <dbReference type="ChEBI" id="CHEBI:18420"/>
    </ligand>
</feature>
<protein>
    <submittedName>
        <fullName evidence="7">ADP-ribosylation factor family protein</fullName>
    </submittedName>
</protein>
<evidence type="ECO:0000256" key="1">
    <source>
        <dbReference type="ARBA" id="ARBA00010290"/>
    </source>
</evidence>
<evidence type="ECO:0000256" key="3">
    <source>
        <dbReference type="ARBA" id="ARBA00023134"/>
    </source>
</evidence>
<dbReference type="Proteomes" id="UP000053766">
    <property type="component" value="Unassembled WGS sequence"/>
</dbReference>
<dbReference type="InterPro" id="IPR024156">
    <property type="entry name" value="Small_GTPase_ARF"/>
</dbReference>
<organism evidence="7 8">
    <name type="scientific">Dictyocaulus viviparus</name>
    <name type="common">Bovine lungworm</name>
    <dbReference type="NCBI Taxonomy" id="29172"/>
    <lineage>
        <taxon>Eukaryota</taxon>
        <taxon>Metazoa</taxon>
        <taxon>Ecdysozoa</taxon>
        <taxon>Nematoda</taxon>
        <taxon>Chromadorea</taxon>
        <taxon>Rhabditida</taxon>
        <taxon>Rhabditina</taxon>
        <taxon>Rhabditomorpha</taxon>
        <taxon>Strongyloidea</taxon>
        <taxon>Metastrongylidae</taxon>
        <taxon>Dictyocaulus</taxon>
    </lineage>
</organism>
<dbReference type="AlphaFoldDB" id="A0A0D8XA75"/>
<dbReference type="FunFam" id="3.40.50.300:FF:000412">
    <property type="entry name" value="ADP-ribosylation factor 1"/>
    <property type="match status" value="1"/>
</dbReference>
<evidence type="ECO:0000256" key="5">
    <source>
        <dbReference type="PIRSR" id="PIRSR606689-2"/>
    </source>
</evidence>
<dbReference type="SMART" id="SM00177">
    <property type="entry name" value="ARF"/>
    <property type="match status" value="1"/>
</dbReference>
<keyword evidence="2 4" id="KW-0547">Nucleotide-binding</keyword>
<sequence length="172" mass="19741">MQNNNGKIKLVLIFISRRFFLKVGLDNAGKTTVLYKLKLGEVVSTIPTIGFNLETVEYRNVAFTVWDVGGQQRIRALWKYYFHDTHAIIFVVDSADTKRIEEARHEIHSLVGDTELRNTLLLIFANKQDMPNAMNAAEVTKNLHLSSIRDREVGSMHISWKASSFTVHRFFS</sequence>
<dbReference type="PANTHER" id="PTHR11711">
    <property type="entry name" value="ADP RIBOSYLATION FACTOR-RELATED"/>
    <property type="match status" value="1"/>
</dbReference>
<dbReference type="NCBIfam" id="TIGR00231">
    <property type="entry name" value="small_GTP"/>
    <property type="match status" value="1"/>
</dbReference>
<dbReference type="GO" id="GO:0046872">
    <property type="term" value="F:metal ion binding"/>
    <property type="evidence" value="ECO:0007669"/>
    <property type="project" value="UniProtKB-KW"/>
</dbReference>
<name>A0A0D8XA75_DICVI</name>
<dbReference type="OrthoDB" id="5791078at2759"/>
<dbReference type="GO" id="GO:0030010">
    <property type="term" value="P:establishment of cell polarity"/>
    <property type="evidence" value="ECO:0007669"/>
    <property type="project" value="UniProtKB-ARBA"/>
</dbReference>
<dbReference type="InterPro" id="IPR005225">
    <property type="entry name" value="Small_GTP-bd"/>
</dbReference>
<dbReference type="EMBL" id="KN716813">
    <property type="protein sequence ID" value="KJH41495.1"/>
    <property type="molecule type" value="Genomic_DNA"/>
</dbReference>
<dbReference type="GO" id="GO:0005525">
    <property type="term" value="F:GTP binding"/>
    <property type="evidence" value="ECO:0007669"/>
    <property type="project" value="UniProtKB-KW"/>
</dbReference>
<evidence type="ECO:0000256" key="6">
    <source>
        <dbReference type="RuleBase" id="RU003925"/>
    </source>
</evidence>
<reference evidence="8" key="2">
    <citation type="journal article" date="2016" name="Sci. Rep.">
        <title>Dictyocaulus viviparus genome, variome and transcriptome elucidate lungworm biology and support future intervention.</title>
        <authorList>
            <person name="McNulty S.N."/>
            <person name="Strube C."/>
            <person name="Rosa B.A."/>
            <person name="Martin J.C."/>
            <person name="Tyagi R."/>
            <person name="Choi Y.J."/>
            <person name="Wang Q."/>
            <person name="Hallsworth Pepin K."/>
            <person name="Zhang X."/>
            <person name="Ozersky P."/>
            <person name="Wilson R.K."/>
            <person name="Sternberg P.W."/>
            <person name="Gasser R.B."/>
            <person name="Mitreva M."/>
        </authorList>
    </citation>
    <scope>NUCLEOTIDE SEQUENCE [LARGE SCALE GENOMIC DNA]</scope>
    <source>
        <strain evidence="8">HannoverDv2000</strain>
    </source>
</reference>
<feature type="binding site" evidence="4">
    <location>
        <position position="70"/>
    </location>
    <ligand>
        <name>GTP</name>
        <dbReference type="ChEBI" id="CHEBI:37565"/>
    </ligand>
</feature>
<evidence type="ECO:0000313" key="8">
    <source>
        <dbReference type="Proteomes" id="UP000053766"/>
    </source>
</evidence>
<feature type="binding site" evidence="5">
    <location>
        <position position="31"/>
    </location>
    <ligand>
        <name>Mg(2+)</name>
        <dbReference type="ChEBI" id="CHEBI:18420"/>
    </ligand>
</feature>
<keyword evidence="5" id="KW-0479">Metal-binding</keyword>
<proteinExistence type="inferred from homology"/>
<feature type="binding site" evidence="4">
    <location>
        <begin position="24"/>
        <end position="31"/>
    </location>
    <ligand>
        <name>GTP</name>
        <dbReference type="ChEBI" id="CHEBI:37565"/>
    </ligand>
</feature>
<keyword evidence="8" id="KW-1185">Reference proteome</keyword>
<dbReference type="CDD" id="cd00878">
    <property type="entry name" value="Arf_Arl"/>
    <property type="match status" value="1"/>
</dbReference>
<evidence type="ECO:0000256" key="4">
    <source>
        <dbReference type="PIRSR" id="PIRSR606689-1"/>
    </source>
</evidence>
<dbReference type="PRINTS" id="PR00328">
    <property type="entry name" value="SAR1GTPBP"/>
</dbReference>
<dbReference type="SUPFAM" id="SSF52540">
    <property type="entry name" value="P-loop containing nucleoside triphosphate hydrolases"/>
    <property type="match status" value="1"/>
</dbReference>
<dbReference type="Gene3D" id="3.40.50.300">
    <property type="entry name" value="P-loop containing nucleotide triphosphate hydrolases"/>
    <property type="match status" value="1"/>
</dbReference>
<reference evidence="7 8" key="1">
    <citation type="submission" date="2013-11" db="EMBL/GenBank/DDBJ databases">
        <title>Draft genome of the bovine lungworm Dictyocaulus viviparus.</title>
        <authorList>
            <person name="Mitreva M."/>
        </authorList>
    </citation>
    <scope>NUCLEOTIDE SEQUENCE [LARGE SCALE GENOMIC DNA]</scope>
    <source>
        <strain evidence="7 8">HannoverDv2000</strain>
    </source>
</reference>
<dbReference type="STRING" id="29172.A0A0D8XA75"/>
<keyword evidence="3 4" id="KW-0342">GTP-binding</keyword>
<gene>
    <name evidence="7" type="ORF">DICVIV_12529</name>
</gene>
<accession>A0A0D8XA75</accession>
<dbReference type="PROSITE" id="PS51417">
    <property type="entry name" value="ARF"/>
    <property type="match status" value="1"/>
</dbReference>
<evidence type="ECO:0000313" key="7">
    <source>
        <dbReference type="EMBL" id="KJH41495.1"/>
    </source>
</evidence>
<comment type="similarity">
    <text evidence="1 6">Belongs to the small GTPase superfamily. Arf family.</text>
</comment>
<dbReference type="InterPro" id="IPR027417">
    <property type="entry name" value="P-loop_NTPase"/>
</dbReference>
<dbReference type="SMART" id="SM00178">
    <property type="entry name" value="SAR"/>
    <property type="match status" value="1"/>
</dbReference>
<evidence type="ECO:0000256" key="2">
    <source>
        <dbReference type="ARBA" id="ARBA00022741"/>
    </source>
</evidence>